<organism evidence="1 2">
    <name type="scientific">Candidatus Limosilactobacillus merdigallinarum</name>
    <dbReference type="NCBI Taxonomy" id="2838652"/>
    <lineage>
        <taxon>Bacteria</taxon>
        <taxon>Bacillati</taxon>
        <taxon>Bacillota</taxon>
        <taxon>Bacilli</taxon>
        <taxon>Lactobacillales</taxon>
        <taxon>Lactobacillaceae</taxon>
        <taxon>Limosilactobacillus</taxon>
    </lineage>
</organism>
<dbReference type="AlphaFoldDB" id="A0A9D1VHT6"/>
<reference evidence="1" key="1">
    <citation type="journal article" date="2021" name="PeerJ">
        <title>Extensive microbial diversity within the chicken gut microbiome revealed by metagenomics and culture.</title>
        <authorList>
            <person name="Gilroy R."/>
            <person name="Ravi A."/>
            <person name="Getino M."/>
            <person name="Pursley I."/>
            <person name="Horton D.L."/>
            <person name="Alikhan N.F."/>
            <person name="Baker D."/>
            <person name="Gharbi K."/>
            <person name="Hall N."/>
            <person name="Watson M."/>
            <person name="Adriaenssens E.M."/>
            <person name="Foster-Nyarko E."/>
            <person name="Jarju S."/>
            <person name="Secka A."/>
            <person name="Antonio M."/>
            <person name="Oren A."/>
            <person name="Chaudhuri R.R."/>
            <person name="La Ragione R."/>
            <person name="Hildebrand F."/>
            <person name="Pallen M.J."/>
        </authorList>
    </citation>
    <scope>NUCLEOTIDE SEQUENCE</scope>
    <source>
        <strain evidence="1">ChiSxjej3B15-572</strain>
    </source>
</reference>
<evidence type="ECO:0000313" key="1">
    <source>
        <dbReference type="EMBL" id="HIX35487.1"/>
    </source>
</evidence>
<accession>A0A9D1VHT6</accession>
<protein>
    <submittedName>
        <fullName evidence="1">Uncharacterized protein</fullName>
    </submittedName>
</protein>
<proteinExistence type="predicted"/>
<name>A0A9D1VHT6_9LACO</name>
<reference evidence="1" key="2">
    <citation type="submission" date="2021-04" db="EMBL/GenBank/DDBJ databases">
        <authorList>
            <person name="Gilroy R."/>
        </authorList>
    </citation>
    <scope>NUCLEOTIDE SEQUENCE</scope>
    <source>
        <strain evidence="1">ChiSxjej3B15-572</strain>
    </source>
</reference>
<sequence length="259" mass="29927">MKAFTANEESSDQLMNDVLNVGNGMKTMAQLKGKIDCCLPKANLRWDDCLLLSHYGEDKTFVLMTDGTHLVVEQSLRESINAFARFNVCHQSNICPGATLFDRPVRGIVAGMNRLLPTSGLHNPNLVYYMARFLLGYVYLPQTGEICLHFVNDHLNCRIAIPAYQETFNKILQEADELSSVQLSLLHYFMHCYAYQHKCTQLTNDYHRSRQMREKAIQWEETKLLWIVNEAYKTCYGQAMEEEMRAELITVMEKCYQTK</sequence>
<evidence type="ECO:0000313" key="2">
    <source>
        <dbReference type="Proteomes" id="UP000824231"/>
    </source>
</evidence>
<comment type="caution">
    <text evidence="1">The sequence shown here is derived from an EMBL/GenBank/DDBJ whole genome shotgun (WGS) entry which is preliminary data.</text>
</comment>
<dbReference type="Proteomes" id="UP000824231">
    <property type="component" value="Unassembled WGS sequence"/>
</dbReference>
<dbReference type="EMBL" id="DXFH01000012">
    <property type="protein sequence ID" value="HIX35487.1"/>
    <property type="molecule type" value="Genomic_DNA"/>
</dbReference>
<gene>
    <name evidence="1" type="ORF">H9856_03670</name>
</gene>